<name>A0A2V3VD30_9SPHN</name>
<reference evidence="2 3" key="1">
    <citation type="submission" date="2018-05" db="EMBL/GenBank/DDBJ databases">
        <title>Genomic Encyclopedia of Type Strains, Phase IV (KMG-IV): sequencing the most valuable type-strain genomes for metagenomic binning, comparative biology and taxonomic classification.</title>
        <authorList>
            <person name="Goeker M."/>
        </authorList>
    </citation>
    <scope>NUCLEOTIDE SEQUENCE [LARGE SCALE GENOMIC DNA]</scope>
    <source>
        <strain evidence="2 3">DSM 3183</strain>
    </source>
</reference>
<dbReference type="GO" id="GO:0006629">
    <property type="term" value="P:lipid metabolic process"/>
    <property type="evidence" value="ECO:0007669"/>
    <property type="project" value="InterPro"/>
</dbReference>
<gene>
    <name evidence="2" type="ORF">C7451_101136</name>
</gene>
<comment type="caution">
    <text evidence="2">The sequence shown here is derived from an EMBL/GenBank/DDBJ whole genome shotgun (WGS) entry which is preliminary data.</text>
</comment>
<feature type="domain" description="GP-PDE" evidence="1">
    <location>
        <begin position="27"/>
        <end position="265"/>
    </location>
</feature>
<keyword evidence="3" id="KW-1185">Reference proteome</keyword>
<proteinExistence type="predicted"/>
<dbReference type="EMBL" id="QJJM01000001">
    <property type="protein sequence ID" value="PXW79074.1"/>
    <property type="molecule type" value="Genomic_DNA"/>
</dbReference>
<dbReference type="PANTHER" id="PTHR46211:SF1">
    <property type="entry name" value="GLYCEROPHOSPHODIESTER PHOSPHODIESTERASE, CYTOPLASMIC"/>
    <property type="match status" value="1"/>
</dbReference>
<evidence type="ECO:0000313" key="3">
    <source>
        <dbReference type="Proteomes" id="UP000248014"/>
    </source>
</evidence>
<dbReference type="RefSeq" id="WP_167398384.1">
    <property type="nucleotide sequence ID" value="NZ_QJJM01000001.1"/>
</dbReference>
<dbReference type="SUPFAM" id="SSF51695">
    <property type="entry name" value="PLC-like phosphodiesterases"/>
    <property type="match status" value="1"/>
</dbReference>
<dbReference type="PROSITE" id="PS51704">
    <property type="entry name" value="GP_PDE"/>
    <property type="match status" value="1"/>
</dbReference>
<organism evidence="2 3">
    <name type="scientific">Blastomonas natatoria</name>
    <dbReference type="NCBI Taxonomy" id="34015"/>
    <lineage>
        <taxon>Bacteria</taxon>
        <taxon>Pseudomonadati</taxon>
        <taxon>Pseudomonadota</taxon>
        <taxon>Alphaproteobacteria</taxon>
        <taxon>Sphingomonadales</taxon>
        <taxon>Sphingomonadaceae</taxon>
        <taxon>Blastomonas</taxon>
    </lineage>
</organism>
<evidence type="ECO:0000259" key="1">
    <source>
        <dbReference type="PROSITE" id="PS51704"/>
    </source>
</evidence>
<dbReference type="InterPro" id="IPR030395">
    <property type="entry name" value="GP_PDE_dom"/>
</dbReference>
<protein>
    <submittedName>
        <fullName evidence="2">Glycerophosphoryl diester phosphodiesterase</fullName>
    </submittedName>
</protein>
<dbReference type="AlphaFoldDB" id="A0A2V3VD30"/>
<evidence type="ECO:0000313" key="2">
    <source>
        <dbReference type="EMBL" id="PXW79074.1"/>
    </source>
</evidence>
<dbReference type="Pfam" id="PF03009">
    <property type="entry name" value="GDPD"/>
    <property type="match status" value="1"/>
</dbReference>
<dbReference type="PANTHER" id="PTHR46211">
    <property type="entry name" value="GLYCEROPHOSPHORYL DIESTER PHOSPHODIESTERASE"/>
    <property type="match status" value="1"/>
</dbReference>
<accession>A0A2V3VD30</accession>
<sequence length="265" mass="29046">MPLSPFGLLDRWLAPAPAQRRIAWLGEQPYAHRGLHDDMWDGPVLENALPAFTAAIAAGHGIECDVQRSVDNRAVVFHDFSLSRLTLAQGRVASKTAAELTQIRLLGQNGAIAELGAVLGVVRGRAPILIEIKTESGHVAPLCLAVRRALEGYGGKAAVMSFDPAVCAWFRRQAKHITRGLVITEEEARGWRGNLSRHRDLWAAKPDFLAYDIRDLPSSFAASQRARGLPVLTWTVRTDEQHALAAEHADAPIFERGQPQPQIQP</sequence>
<dbReference type="GO" id="GO:0008081">
    <property type="term" value="F:phosphoric diester hydrolase activity"/>
    <property type="evidence" value="ECO:0007669"/>
    <property type="project" value="InterPro"/>
</dbReference>
<dbReference type="Proteomes" id="UP000248014">
    <property type="component" value="Unassembled WGS sequence"/>
</dbReference>
<dbReference type="Gene3D" id="3.20.20.190">
    <property type="entry name" value="Phosphatidylinositol (PI) phosphodiesterase"/>
    <property type="match status" value="1"/>
</dbReference>
<dbReference type="InterPro" id="IPR017946">
    <property type="entry name" value="PLC-like_Pdiesterase_TIM-brl"/>
</dbReference>